<organism evidence="2 3">
    <name type="scientific">Trueperella abortisuis</name>
    <dbReference type="NCBI Taxonomy" id="445930"/>
    <lineage>
        <taxon>Bacteria</taxon>
        <taxon>Bacillati</taxon>
        <taxon>Actinomycetota</taxon>
        <taxon>Actinomycetes</taxon>
        <taxon>Actinomycetales</taxon>
        <taxon>Actinomycetaceae</taxon>
        <taxon>Trueperella</taxon>
    </lineage>
</organism>
<keyword evidence="3" id="KW-1185">Reference proteome</keyword>
<evidence type="ECO:0000313" key="2">
    <source>
        <dbReference type="EMBL" id="MDP9832085.1"/>
    </source>
</evidence>
<reference evidence="2 3" key="1">
    <citation type="submission" date="2023-07" db="EMBL/GenBank/DDBJ databases">
        <title>Sequencing the genomes of 1000 actinobacteria strains.</title>
        <authorList>
            <person name="Klenk H.-P."/>
        </authorList>
    </citation>
    <scope>NUCLEOTIDE SEQUENCE [LARGE SCALE GENOMIC DNA]</scope>
    <source>
        <strain evidence="2 3">DSM 19515</strain>
    </source>
</reference>
<proteinExistence type="predicted"/>
<name>A0ABT9PJE2_9ACTO</name>
<comment type="caution">
    <text evidence="2">The sequence shown here is derived from an EMBL/GenBank/DDBJ whole genome shotgun (WGS) entry which is preliminary data.</text>
</comment>
<feature type="region of interest" description="Disordered" evidence="1">
    <location>
        <begin position="22"/>
        <end position="47"/>
    </location>
</feature>
<accession>A0ABT9PJE2</accession>
<evidence type="ECO:0000313" key="3">
    <source>
        <dbReference type="Proteomes" id="UP001230145"/>
    </source>
</evidence>
<feature type="compositionally biased region" description="Basic and acidic residues" evidence="1">
    <location>
        <begin position="31"/>
        <end position="47"/>
    </location>
</feature>
<dbReference type="EMBL" id="JAUSQL010000001">
    <property type="protein sequence ID" value="MDP9832085.1"/>
    <property type="molecule type" value="Genomic_DNA"/>
</dbReference>
<dbReference type="Proteomes" id="UP001230145">
    <property type="component" value="Unassembled WGS sequence"/>
</dbReference>
<protein>
    <submittedName>
        <fullName evidence="2">Uncharacterized protein</fullName>
    </submittedName>
</protein>
<sequence length="47" mass="5160">MVLPYVEEPVAWLNSPRPQVPTISGCGAQNDDAREPPSGREDVVLLR</sequence>
<dbReference type="RefSeq" id="WP_296929311.1">
    <property type="nucleotide sequence ID" value="NZ_CP133407.1"/>
</dbReference>
<gene>
    <name evidence="2" type="ORF">J2S45_000764</name>
</gene>
<evidence type="ECO:0000256" key="1">
    <source>
        <dbReference type="SAM" id="MobiDB-lite"/>
    </source>
</evidence>